<keyword evidence="6" id="KW-0326">Glycosidase</keyword>
<dbReference type="AlphaFoldDB" id="A0A2K3LHC8"/>
<feature type="domain" description="Glycoside hydrolase family 3 C-terminal" evidence="7">
    <location>
        <begin position="3"/>
        <end position="52"/>
    </location>
</feature>
<dbReference type="PANTHER" id="PTHR30620">
    <property type="entry name" value="PERIPLASMIC BETA-GLUCOSIDASE-RELATED"/>
    <property type="match status" value="1"/>
</dbReference>
<dbReference type="Proteomes" id="UP000236291">
    <property type="component" value="Unassembled WGS sequence"/>
</dbReference>
<dbReference type="Gene3D" id="3.40.50.1700">
    <property type="entry name" value="Glycoside hydrolase family 3 C-terminal domain"/>
    <property type="match status" value="1"/>
</dbReference>
<name>A0A2K3LHC8_TRIPR</name>
<dbReference type="SUPFAM" id="SSF52279">
    <property type="entry name" value="Beta-D-glucan exohydrolase, C-terminal domain"/>
    <property type="match status" value="1"/>
</dbReference>
<keyword evidence="4" id="KW-0732">Signal</keyword>
<organism evidence="8 9">
    <name type="scientific">Trifolium pratense</name>
    <name type="common">Red clover</name>
    <dbReference type="NCBI Taxonomy" id="57577"/>
    <lineage>
        <taxon>Eukaryota</taxon>
        <taxon>Viridiplantae</taxon>
        <taxon>Streptophyta</taxon>
        <taxon>Embryophyta</taxon>
        <taxon>Tracheophyta</taxon>
        <taxon>Spermatophyta</taxon>
        <taxon>Magnoliopsida</taxon>
        <taxon>eudicotyledons</taxon>
        <taxon>Gunneridae</taxon>
        <taxon>Pentapetalae</taxon>
        <taxon>rosids</taxon>
        <taxon>fabids</taxon>
        <taxon>Fabales</taxon>
        <taxon>Fabaceae</taxon>
        <taxon>Papilionoideae</taxon>
        <taxon>50 kb inversion clade</taxon>
        <taxon>NPAAA clade</taxon>
        <taxon>Hologalegina</taxon>
        <taxon>IRL clade</taxon>
        <taxon>Trifolieae</taxon>
        <taxon>Trifolium</taxon>
    </lineage>
</organism>
<protein>
    <recommendedName>
        <fullName evidence="3">beta-glucosidase</fullName>
        <ecNumber evidence="3">3.2.1.21</ecNumber>
    </recommendedName>
</protein>
<comment type="caution">
    <text evidence="8">The sequence shown here is derived from an EMBL/GenBank/DDBJ whole genome shotgun (WGS) entry which is preliminary data.</text>
</comment>
<reference evidence="8 9" key="1">
    <citation type="journal article" date="2014" name="Am. J. Bot.">
        <title>Genome assembly and annotation for red clover (Trifolium pratense; Fabaceae).</title>
        <authorList>
            <person name="Istvanek J."/>
            <person name="Jaros M."/>
            <person name="Krenek A."/>
            <person name="Repkova J."/>
        </authorList>
    </citation>
    <scope>NUCLEOTIDE SEQUENCE [LARGE SCALE GENOMIC DNA]</scope>
    <source>
        <strain evidence="9">cv. Tatra</strain>
        <tissue evidence="8">Young leaves</tissue>
    </source>
</reference>
<comment type="catalytic activity">
    <reaction evidence="1">
        <text>Hydrolysis of terminal, non-reducing beta-D-glucosyl residues with release of beta-D-glucose.</text>
        <dbReference type="EC" id="3.2.1.21"/>
    </reaction>
</comment>
<gene>
    <name evidence="8" type="ORF">L195_g033920</name>
</gene>
<dbReference type="InterPro" id="IPR036881">
    <property type="entry name" value="Glyco_hydro_3_C_sf"/>
</dbReference>
<evidence type="ECO:0000259" key="7">
    <source>
        <dbReference type="Pfam" id="PF01915"/>
    </source>
</evidence>
<evidence type="ECO:0000313" key="8">
    <source>
        <dbReference type="EMBL" id="PNX77947.1"/>
    </source>
</evidence>
<reference evidence="8 9" key="2">
    <citation type="journal article" date="2017" name="Front. Plant Sci.">
        <title>Gene Classification and Mining of Molecular Markers Useful in Red Clover (Trifolium pratense) Breeding.</title>
        <authorList>
            <person name="Istvanek J."/>
            <person name="Dluhosova J."/>
            <person name="Dluhos P."/>
            <person name="Patkova L."/>
            <person name="Nedelnik J."/>
            <person name="Repkova J."/>
        </authorList>
    </citation>
    <scope>NUCLEOTIDE SEQUENCE [LARGE SCALE GENOMIC DNA]</scope>
    <source>
        <strain evidence="9">cv. Tatra</strain>
        <tissue evidence="8">Young leaves</tissue>
    </source>
</reference>
<comment type="similarity">
    <text evidence="2">Belongs to the glycosyl hydrolase 3 family.</text>
</comment>
<evidence type="ECO:0000256" key="3">
    <source>
        <dbReference type="ARBA" id="ARBA00012744"/>
    </source>
</evidence>
<dbReference type="STRING" id="57577.A0A2K3LHC8"/>
<sequence>QCVVLVTGWPDVIQPYLIDALVAAWLPGTEGQGVADVLYDDFGFTGKLARTWF</sequence>
<dbReference type="GO" id="GO:0008422">
    <property type="term" value="F:beta-glucosidase activity"/>
    <property type="evidence" value="ECO:0007669"/>
    <property type="project" value="UniProtKB-EC"/>
</dbReference>
<accession>A0A2K3LHC8</accession>
<dbReference type="EC" id="3.2.1.21" evidence="3"/>
<feature type="non-terminal residue" evidence="8">
    <location>
        <position position="1"/>
    </location>
</feature>
<dbReference type="InterPro" id="IPR051915">
    <property type="entry name" value="Cellulose_Degrad_GH3"/>
</dbReference>
<evidence type="ECO:0000256" key="6">
    <source>
        <dbReference type="ARBA" id="ARBA00023295"/>
    </source>
</evidence>
<evidence type="ECO:0000256" key="4">
    <source>
        <dbReference type="ARBA" id="ARBA00022729"/>
    </source>
</evidence>
<keyword evidence="5" id="KW-0378">Hydrolase</keyword>
<evidence type="ECO:0000256" key="5">
    <source>
        <dbReference type="ARBA" id="ARBA00022801"/>
    </source>
</evidence>
<evidence type="ECO:0000256" key="1">
    <source>
        <dbReference type="ARBA" id="ARBA00000448"/>
    </source>
</evidence>
<dbReference type="PANTHER" id="PTHR30620:SF16">
    <property type="entry name" value="LYSOSOMAL BETA GLUCOSIDASE"/>
    <property type="match status" value="1"/>
</dbReference>
<evidence type="ECO:0000313" key="9">
    <source>
        <dbReference type="Proteomes" id="UP000236291"/>
    </source>
</evidence>
<dbReference type="Pfam" id="PF01915">
    <property type="entry name" value="Glyco_hydro_3_C"/>
    <property type="match status" value="1"/>
</dbReference>
<evidence type="ECO:0000256" key="2">
    <source>
        <dbReference type="ARBA" id="ARBA00005336"/>
    </source>
</evidence>
<dbReference type="InterPro" id="IPR002772">
    <property type="entry name" value="Glyco_hydro_3_C"/>
</dbReference>
<dbReference type="GO" id="GO:0009251">
    <property type="term" value="P:glucan catabolic process"/>
    <property type="evidence" value="ECO:0007669"/>
    <property type="project" value="TreeGrafter"/>
</dbReference>
<dbReference type="EMBL" id="ASHM01033219">
    <property type="protein sequence ID" value="PNX77947.1"/>
    <property type="molecule type" value="Genomic_DNA"/>
</dbReference>
<proteinExistence type="inferred from homology"/>